<accession>A0A1I2ZZV2</accession>
<keyword evidence="1" id="KW-0732">Signal</keyword>
<feature type="signal peptide" evidence="1">
    <location>
        <begin position="1"/>
        <end position="24"/>
    </location>
</feature>
<organism evidence="3 4">
    <name type="scientific">Modicisalibacter xianhensis</name>
    <dbReference type="NCBI Taxonomy" id="442341"/>
    <lineage>
        <taxon>Bacteria</taxon>
        <taxon>Pseudomonadati</taxon>
        <taxon>Pseudomonadota</taxon>
        <taxon>Gammaproteobacteria</taxon>
        <taxon>Oceanospirillales</taxon>
        <taxon>Halomonadaceae</taxon>
        <taxon>Modicisalibacter</taxon>
    </lineage>
</organism>
<dbReference type="Proteomes" id="UP000199040">
    <property type="component" value="Unassembled WGS sequence"/>
</dbReference>
<dbReference type="InterPro" id="IPR025711">
    <property type="entry name" value="PepSY"/>
</dbReference>
<evidence type="ECO:0000313" key="3">
    <source>
        <dbReference type="EMBL" id="SFH43324.1"/>
    </source>
</evidence>
<evidence type="ECO:0000259" key="2">
    <source>
        <dbReference type="Pfam" id="PF13670"/>
    </source>
</evidence>
<dbReference type="Pfam" id="PF13670">
    <property type="entry name" value="PepSY_2"/>
    <property type="match status" value="1"/>
</dbReference>
<feature type="chain" id="PRO_5011589449" evidence="1">
    <location>
        <begin position="25"/>
        <end position="90"/>
    </location>
</feature>
<protein>
    <submittedName>
        <fullName evidence="3">Peptidase propeptide and YPEB domain-containing protein</fullName>
    </submittedName>
</protein>
<evidence type="ECO:0000256" key="1">
    <source>
        <dbReference type="SAM" id="SignalP"/>
    </source>
</evidence>
<proteinExistence type="predicted"/>
<reference evidence="3 4" key="1">
    <citation type="submission" date="2016-10" db="EMBL/GenBank/DDBJ databases">
        <authorList>
            <person name="de Groot N.N."/>
        </authorList>
    </citation>
    <scope>NUCLEOTIDE SEQUENCE [LARGE SCALE GENOMIC DNA]</scope>
    <source>
        <strain evidence="3 4">CGMCC 1.6848</strain>
    </source>
</reference>
<evidence type="ECO:0000313" key="4">
    <source>
        <dbReference type="Proteomes" id="UP000199040"/>
    </source>
</evidence>
<sequence length="90" mass="10269">MKTRLLMPAVLLTLSLISIGQVLAEDRCQVPKDQWQPQSALEAKLVEQGWTIKRIKEDDGCYEVYATDAKGERKEVYFDPKTQEPVGEDE</sequence>
<gene>
    <name evidence="3" type="ORF">SAMN04487959_10445</name>
</gene>
<dbReference type="EMBL" id="FOPY01000004">
    <property type="protein sequence ID" value="SFH43324.1"/>
    <property type="molecule type" value="Genomic_DNA"/>
</dbReference>
<feature type="domain" description="PepSY" evidence="2">
    <location>
        <begin position="9"/>
        <end position="88"/>
    </location>
</feature>
<keyword evidence="4" id="KW-1185">Reference proteome</keyword>
<dbReference type="AlphaFoldDB" id="A0A1I2ZZV2"/>
<dbReference type="STRING" id="442341.SAMN04487959_10445"/>
<name>A0A1I2ZZV2_9GAMM</name>
<dbReference type="RefSeq" id="WP_092844429.1">
    <property type="nucleotide sequence ID" value="NZ_FOPY01000004.1"/>
</dbReference>